<evidence type="ECO:0000259" key="27">
    <source>
        <dbReference type="Pfam" id="PF13087"/>
    </source>
</evidence>
<dbReference type="GO" id="GO:0005694">
    <property type="term" value="C:chromosome"/>
    <property type="evidence" value="ECO:0007669"/>
    <property type="project" value="UniProtKB-SubCell"/>
</dbReference>
<feature type="compositionally biased region" description="Basic and acidic residues" evidence="23">
    <location>
        <begin position="151"/>
        <end position="163"/>
    </location>
</feature>
<evidence type="ECO:0000256" key="23">
    <source>
        <dbReference type="SAM" id="MobiDB-lite"/>
    </source>
</evidence>
<feature type="domain" description="DNA2/NAM7 helicase helicase" evidence="26">
    <location>
        <begin position="1231"/>
        <end position="1298"/>
    </location>
</feature>
<dbReference type="InterPro" id="IPR041677">
    <property type="entry name" value="DNA2/NAM7_AAA_11"/>
</dbReference>
<dbReference type="OrthoDB" id="6513042at2759"/>
<keyword evidence="13 22" id="KW-0067">ATP-binding</keyword>
<evidence type="ECO:0000256" key="17">
    <source>
        <dbReference type="ARBA" id="ARBA00023128"/>
    </source>
</evidence>
<comment type="similarity">
    <text evidence="3 22">Belongs to the DNA2/NAM7 helicase family.</text>
</comment>
<keyword evidence="20 22" id="KW-0511">Multifunctional enzyme</keyword>
<feature type="compositionally biased region" description="Polar residues" evidence="23">
    <location>
        <begin position="391"/>
        <end position="402"/>
    </location>
</feature>
<dbReference type="CDD" id="cd18041">
    <property type="entry name" value="DEXXQc_DNA2"/>
    <property type="match status" value="1"/>
</dbReference>
<dbReference type="InterPro" id="IPR011604">
    <property type="entry name" value="PDDEXK-like_dom_sf"/>
</dbReference>
<evidence type="ECO:0000256" key="3">
    <source>
        <dbReference type="ARBA" id="ARBA00007913"/>
    </source>
</evidence>
<feature type="compositionally biased region" description="Acidic residues" evidence="23">
    <location>
        <begin position="442"/>
        <end position="452"/>
    </location>
</feature>
<comment type="catalytic activity">
    <reaction evidence="21 22">
        <text>ATP + H2O = ADP + phosphate + H(+)</text>
        <dbReference type="Rhea" id="RHEA:13065"/>
        <dbReference type="ChEBI" id="CHEBI:15377"/>
        <dbReference type="ChEBI" id="CHEBI:15378"/>
        <dbReference type="ChEBI" id="CHEBI:30616"/>
        <dbReference type="ChEBI" id="CHEBI:43474"/>
        <dbReference type="ChEBI" id="CHEBI:456216"/>
        <dbReference type="EC" id="3.6.4.12"/>
    </reaction>
</comment>
<keyword evidence="6 22" id="KW-0540">Nuclease</keyword>
<evidence type="ECO:0000256" key="5">
    <source>
        <dbReference type="ARBA" id="ARBA00022705"/>
    </source>
</evidence>
<feature type="region of interest" description="Disordered" evidence="23">
    <location>
        <begin position="466"/>
        <end position="501"/>
    </location>
</feature>
<evidence type="ECO:0000259" key="25">
    <source>
        <dbReference type="Pfam" id="PF08696"/>
    </source>
</evidence>
<keyword evidence="15 22" id="KW-0411">Iron-sulfur</keyword>
<feature type="region of interest" description="Disordered" evidence="23">
    <location>
        <begin position="297"/>
        <end position="452"/>
    </location>
</feature>
<proteinExistence type="inferred from homology"/>
<protein>
    <recommendedName>
        <fullName evidence="22">DNA replication ATP-dependent helicase/nuclease</fullName>
        <ecNumber evidence="22">3.1.-.-</ecNumber>
        <ecNumber evidence="22">3.6.4.12</ecNumber>
    </recommendedName>
</protein>
<dbReference type="GO" id="GO:0051539">
    <property type="term" value="F:4 iron, 4 sulfur cluster binding"/>
    <property type="evidence" value="ECO:0007669"/>
    <property type="project" value="UniProtKB-UniRule"/>
</dbReference>
<dbReference type="CDD" id="cd22318">
    <property type="entry name" value="DNA2_N-like"/>
    <property type="match status" value="1"/>
</dbReference>
<keyword evidence="10 22" id="KW-0227">DNA damage</keyword>
<evidence type="ECO:0000256" key="10">
    <source>
        <dbReference type="ARBA" id="ARBA00022763"/>
    </source>
</evidence>
<dbReference type="EC" id="3.1.-.-" evidence="22"/>
<dbReference type="InterPro" id="IPR027417">
    <property type="entry name" value="P-loop_NTPase"/>
</dbReference>
<feature type="domain" description="DNA2 rift barrel" evidence="28">
    <location>
        <begin position="939"/>
        <end position="1030"/>
    </location>
</feature>
<comment type="function">
    <text evidence="22">Key enzyme involved in DNA replication and DNA repair. Involved in Okazaki fragments processing by cleaving long flaps that escape FEN1: flaps that are longer than 27 nucleotides are coated by replication protein A complex (RPA), leading to recruit DNA2 which cleaves the flap until it is too short to bind RPA and becomes a substrate for FEN1. Also involved in 5'-end resection of DNA during double-strand break (DSB) repair by mediating the cleavage of 5'-ssDNA.</text>
</comment>
<dbReference type="InterPro" id="IPR022765">
    <property type="entry name" value="Dna2/Cas4_DUF83"/>
</dbReference>
<dbReference type="Pfam" id="PF21123">
    <property type="entry name" value="Dna2_Rift"/>
    <property type="match status" value="1"/>
</dbReference>
<feature type="region of interest" description="Disordered" evidence="23">
    <location>
        <begin position="235"/>
        <end position="257"/>
    </location>
</feature>
<dbReference type="SUPFAM" id="SSF52540">
    <property type="entry name" value="P-loop containing nucleoside triphosphate hydrolases"/>
    <property type="match status" value="1"/>
</dbReference>
<keyword evidence="5 22" id="KW-0235">DNA replication</keyword>
<evidence type="ECO:0000256" key="11">
    <source>
        <dbReference type="ARBA" id="ARBA00022801"/>
    </source>
</evidence>
<evidence type="ECO:0000256" key="7">
    <source>
        <dbReference type="ARBA" id="ARBA00022723"/>
    </source>
</evidence>
<comment type="caution">
    <text evidence="29">The sequence shown here is derived from an EMBL/GenBank/DDBJ whole genome shotgun (WGS) entry which is preliminary data.</text>
</comment>
<dbReference type="InterPro" id="IPR026851">
    <property type="entry name" value="Dna2/JHS1_DEXXQ-box"/>
</dbReference>
<dbReference type="FunFam" id="3.40.50.300:FF:001170">
    <property type="entry name" value="DNA replication helicase Dna2"/>
    <property type="match status" value="1"/>
</dbReference>
<feature type="compositionally biased region" description="Polar residues" evidence="23">
    <location>
        <begin position="47"/>
        <end position="63"/>
    </location>
</feature>
<evidence type="ECO:0000256" key="4">
    <source>
        <dbReference type="ARBA" id="ARBA00022485"/>
    </source>
</evidence>
<keyword evidence="18 22" id="KW-0234">DNA repair</keyword>
<sequence length="1654" mass="184695">MHPKAGTLTYSQQPQNRSQWARNKSYQGPQKAKNPPSKPLQEKPQVPVSTATKNKLSNFQFTGQKPDLKEPIIISLLSDDDKENSEASFGTLNKSSPRKDSPEKAKTPTHEQPSLPEPPKRDVPRTPANRLALPELIGMSDVQRAVQKNVSPEDRIEWKHDDDSPPMTTPFRLRRAKKRARSSSPPASSPAPPYFRNDNLQVDPGSELWGRYSLNGANSTTPQDHTVPALAHIMENSSPQPSRNGNTPRGVAGFRRANSCGTQFPKRRKIGASDGDVFTEPVNIGPSKLSVLIERVQESMSQPRDPFCESKSPKRSSPSRASYKKGILIVDRNSPKLQKEGRGSSSYKEHQKEVVAEEIYQREESVKPESDYGDEFDDDDLDAGLLETLESQSFQKTSNIQPKSLYVRPGPPPQPPSLPKKSASTPKPEHVTPSNKRKAEADDFGDFDEFDDDDFGDLEQVVSQFDRRSPVKKLQLPSVSRNQKAAPQVSNADSDDEFGDGDLDVDDFEAAVAATQSIPKSARGLIPTTRKVQAIQRYLVNAITLSKYQNAKERWCDEKILFLEVENTKTTVFVNLRGDWQHTPVTVKAYVHVIGSFHKSQCIIDDEKNMLILHPDHLVSATVVADSFGCTRRAVLQDRVKATGDAAPPMVYGTLLHEIFQQALVANRWDSEWLEEVIESVATMHVEDLYTIKIQIPHAIEYLKSKMPELQAWAELFVSSQPKPEATVQAGNGETASMCVSKLLDVEEHVWSPMYGLKGNIDATVQVTMQDGNKQRTLTVPFEVKTGKNPSASHRAQTALYNLLLCDRYDMEVAYGILYYMETSETIRIPKIQHELRHMIMQRNELACFVRERDAQLPPMLKKEHMCGRCYAKVPCFIYHKLADDGNGETSGMKDKFDEVAKHLTPKHKEFFLKWDDLLTKEEKESLKFRRELWTMLSSEREKLGRCFSNVVVQPGSGYEELGNAKINRYNYTLMKPEVSADFSFLASQIIVGEPIVISDEKGHFALANGYVTKVQKDRITVAVDRRLHNARIRQVGFDETNNQVFTSIMQVGVSPTQLMEGKSEEEPIRYRLDKDEFSNGIATVRNNLIQVMADGPIGSRHIRGLVVDLNAPRFKNKSTAYTLKEGDAINGDQRKAIEKVMSAEDYALVLGMPGTGKTTTIAHIIRALVLQGKSVLLTSYTHTAVDNILLKLKDDHMGILRLGTSAKVHPDVREFSTLAATPKKTFDEIKSAWHDAPIVATTCLGINHAIFTERTFDYCIVDEASQITLPVCLGPIRLAKTFILVGDHNQLPPLVQNEEARLGGLDISLFKHLSDTHPSSVVYLEHQYRMCEDVMALSNNLIYNGRLKCGSNTVAQRQLTIPNLTDGLKAHHFTPATLSHTQKSFCRSANTNSCWLRQMLDPRAKVRFLNTDPLLPASREQARGNRIVNQTEASLCTQLVEALLTVGVPAESIGVMTHYRSQLALLKDSLRHHKDVEMHTADRFQGRDKEVIILSLVRSNEAGSIGELLKDWRRVNVALTRAKTKLLVVGSRETLSGRGGGEEEMIHRFVGLMDGWGWIFDVPPEAMTEHYFEVGATQVSGTACSRVGATQLRSLEQGGMKRKVGGGGLGEDGENENGRACGKRVPRKSVVGMKPYKMPMQGVLRDIVNDAVG</sequence>
<feature type="compositionally biased region" description="Polar residues" evidence="23">
    <location>
        <begin position="8"/>
        <end position="28"/>
    </location>
</feature>
<reference evidence="29" key="1">
    <citation type="submission" date="2021-07" db="EMBL/GenBank/DDBJ databases">
        <authorList>
            <person name="Durling M."/>
        </authorList>
    </citation>
    <scope>NUCLEOTIDE SEQUENCE</scope>
</reference>
<dbReference type="GO" id="GO:0003677">
    <property type="term" value="F:DNA binding"/>
    <property type="evidence" value="ECO:0007669"/>
    <property type="project" value="UniProtKB-UniRule"/>
</dbReference>
<evidence type="ECO:0000313" key="30">
    <source>
        <dbReference type="Proteomes" id="UP000701801"/>
    </source>
</evidence>
<evidence type="ECO:0000256" key="2">
    <source>
        <dbReference type="ARBA" id="ARBA00004173"/>
    </source>
</evidence>
<dbReference type="Pfam" id="PF08696">
    <property type="entry name" value="Dna2"/>
    <property type="match status" value="1"/>
</dbReference>
<evidence type="ECO:0000256" key="16">
    <source>
        <dbReference type="ARBA" id="ARBA00023125"/>
    </source>
</evidence>
<keyword evidence="4 22" id="KW-0004">4Fe-4S</keyword>
<dbReference type="GO" id="GO:0046872">
    <property type="term" value="F:metal ion binding"/>
    <property type="evidence" value="ECO:0007669"/>
    <property type="project" value="UniProtKB-UniRule"/>
</dbReference>
<feature type="domain" description="DNA replication factor Dna2 N-terminal" evidence="25">
    <location>
        <begin position="566"/>
        <end position="767"/>
    </location>
</feature>
<dbReference type="EC" id="3.6.4.12" evidence="22"/>
<keyword evidence="30" id="KW-1185">Reference proteome</keyword>
<keyword evidence="17" id="KW-0496">Mitochondrion</keyword>
<gene>
    <name evidence="29" type="ORF">HYALB_00007712</name>
</gene>
<keyword evidence="22" id="KW-0158">Chromosome</keyword>
<dbReference type="FunFam" id="3.40.50.300:FF:000789">
    <property type="entry name" value="DNA replication ATP-dependent helicase/nuclease DNA2"/>
    <property type="match status" value="1"/>
</dbReference>
<keyword evidence="8 22" id="KW-0547">Nucleotide-binding</keyword>
<feature type="compositionally biased region" description="Pro residues" evidence="23">
    <location>
        <begin position="409"/>
        <end position="418"/>
    </location>
</feature>
<dbReference type="GO" id="GO:0005739">
    <property type="term" value="C:mitochondrion"/>
    <property type="evidence" value="ECO:0007669"/>
    <property type="project" value="UniProtKB-SubCell"/>
</dbReference>
<dbReference type="InterPro" id="IPR041679">
    <property type="entry name" value="DNA2/NAM7-like_C"/>
</dbReference>
<dbReference type="Proteomes" id="UP000701801">
    <property type="component" value="Unassembled WGS sequence"/>
</dbReference>
<dbReference type="InterPro" id="IPR045055">
    <property type="entry name" value="DNA2/NAM7-like"/>
</dbReference>
<feature type="compositionally biased region" description="Polar residues" evidence="23">
    <location>
        <begin position="86"/>
        <end position="95"/>
    </location>
</feature>
<keyword evidence="16 22" id="KW-0238">DNA-binding</keyword>
<dbReference type="InterPro" id="IPR048459">
    <property type="entry name" value="DNA2_Rift"/>
</dbReference>
<keyword evidence="19 22" id="KW-0539">Nucleus</keyword>
<dbReference type="PANTHER" id="PTHR10887:SF433">
    <property type="entry name" value="DNA REPLICATION ATP-DEPENDENT HELICASE_NUCLEASE DNA2"/>
    <property type="match status" value="1"/>
</dbReference>
<dbReference type="Pfam" id="PF01930">
    <property type="entry name" value="Cas_Cas4"/>
    <property type="match status" value="1"/>
</dbReference>
<evidence type="ECO:0000256" key="22">
    <source>
        <dbReference type="RuleBase" id="RU367041"/>
    </source>
</evidence>
<dbReference type="GO" id="GO:0033567">
    <property type="term" value="P:DNA replication, Okazaki fragment processing"/>
    <property type="evidence" value="ECO:0007669"/>
    <property type="project" value="UniProtKB-UniRule"/>
</dbReference>
<dbReference type="CDD" id="cd18808">
    <property type="entry name" value="SF1_C_Upf1"/>
    <property type="match status" value="1"/>
</dbReference>
<organism evidence="29 30">
    <name type="scientific">Hymenoscyphus albidus</name>
    <dbReference type="NCBI Taxonomy" id="595503"/>
    <lineage>
        <taxon>Eukaryota</taxon>
        <taxon>Fungi</taxon>
        <taxon>Dikarya</taxon>
        <taxon>Ascomycota</taxon>
        <taxon>Pezizomycotina</taxon>
        <taxon>Leotiomycetes</taxon>
        <taxon>Helotiales</taxon>
        <taxon>Helotiaceae</taxon>
        <taxon>Hymenoscyphus</taxon>
    </lineage>
</organism>
<accession>A0A9N9LHQ3</accession>
<evidence type="ECO:0000259" key="24">
    <source>
        <dbReference type="Pfam" id="PF01930"/>
    </source>
</evidence>
<evidence type="ECO:0000259" key="26">
    <source>
        <dbReference type="Pfam" id="PF13086"/>
    </source>
</evidence>
<feature type="domain" description="DNA2/NAM7 helicase helicase" evidence="26">
    <location>
        <begin position="1130"/>
        <end position="1218"/>
    </location>
</feature>
<evidence type="ECO:0000256" key="20">
    <source>
        <dbReference type="ARBA" id="ARBA00023268"/>
    </source>
</evidence>
<feature type="compositionally biased region" description="Polar residues" evidence="23">
    <location>
        <begin position="477"/>
        <end position="492"/>
    </location>
</feature>
<feature type="domain" description="DNA2/NAM7 helicase-like C-terminal" evidence="27">
    <location>
        <begin position="1306"/>
        <end position="1533"/>
    </location>
</feature>
<dbReference type="EMBL" id="CAJVRM010000056">
    <property type="protein sequence ID" value="CAG8972787.1"/>
    <property type="molecule type" value="Genomic_DNA"/>
</dbReference>
<dbReference type="Pfam" id="PF13086">
    <property type="entry name" value="AAA_11"/>
    <property type="match status" value="2"/>
</dbReference>
<feature type="region of interest" description="Disordered" evidence="23">
    <location>
        <begin position="1"/>
        <end position="202"/>
    </location>
</feature>
<evidence type="ECO:0000256" key="19">
    <source>
        <dbReference type="ARBA" id="ARBA00023242"/>
    </source>
</evidence>
<keyword evidence="9" id="KW-0255">Endonuclease</keyword>
<evidence type="ECO:0000256" key="21">
    <source>
        <dbReference type="ARBA" id="ARBA00047995"/>
    </source>
</evidence>
<dbReference type="GO" id="GO:0006281">
    <property type="term" value="P:DNA repair"/>
    <property type="evidence" value="ECO:0007669"/>
    <property type="project" value="UniProtKB-KW"/>
</dbReference>
<feature type="compositionally biased region" description="Acidic residues" evidence="23">
    <location>
        <begin position="371"/>
        <end position="382"/>
    </location>
</feature>
<evidence type="ECO:0000256" key="18">
    <source>
        <dbReference type="ARBA" id="ARBA00023204"/>
    </source>
</evidence>
<evidence type="ECO:0000256" key="12">
    <source>
        <dbReference type="ARBA" id="ARBA00022806"/>
    </source>
</evidence>
<evidence type="ECO:0000256" key="9">
    <source>
        <dbReference type="ARBA" id="ARBA00022759"/>
    </source>
</evidence>
<evidence type="ECO:0000313" key="29">
    <source>
        <dbReference type="EMBL" id="CAG8972787.1"/>
    </source>
</evidence>
<dbReference type="GO" id="GO:0071932">
    <property type="term" value="P:replication fork reversal"/>
    <property type="evidence" value="ECO:0007669"/>
    <property type="project" value="TreeGrafter"/>
</dbReference>
<feature type="compositionally biased region" description="Polar residues" evidence="23">
    <location>
        <begin position="235"/>
        <end position="247"/>
    </location>
</feature>
<comment type="subcellular location">
    <subcellularLocation>
        <location evidence="2">Mitochondrion</location>
    </subcellularLocation>
    <subcellularLocation>
        <location evidence="22">Nucleus</location>
    </subcellularLocation>
    <subcellularLocation>
        <location evidence="22">Chromosome</location>
    </subcellularLocation>
</comment>
<dbReference type="Gene3D" id="3.40.50.300">
    <property type="entry name" value="P-loop containing nucleotide triphosphate hydrolases"/>
    <property type="match status" value="2"/>
</dbReference>
<keyword evidence="12 22" id="KW-0347">Helicase</keyword>
<feature type="compositionally biased region" description="Basic and acidic residues" evidence="23">
    <location>
        <begin position="97"/>
        <end position="109"/>
    </location>
</feature>
<evidence type="ECO:0000256" key="8">
    <source>
        <dbReference type="ARBA" id="ARBA00022741"/>
    </source>
</evidence>
<evidence type="ECO:0000256" key="15">
    <source>
        <dbReference type="ARBA" id="ARBA00023014"/>
    </source>
</evidence>
<comment type="cofactor">
    <cofactor evidence="1">
        <name>[4Fe-4S] cluster</name>
        <dbReference type="ChEBI" id="CHEBI:49883"/>
    </cofactor>
</comment>
<evidence type="ECO:0000256" key="6">
    <source>
        <dbReference type="ARBA" id="ARBA00022722"/>
    </source>
</evidence>
<feature type="compositionally biased region" description="Basic residues" evidence="23">
    <location>
        <begin position="172"/>
        <end position="181"/>
    </location>
</feature>
<dbReference type="InterPro" id="IPR014808">
    <property type="entry name" value="DNA_replication_fac_Dna2_N"/>
</dbReference>
<keyword evidence="14 22" id="KW-0408">Iron</keyword>
<evidence type="ECO:0000256" key="14">
    <source>
        <dbReference type="ARBA" id="ARBA00023004"/>
    </source>
</evidence>
<dbReference type="PANTHER" id="PTHR10887">
    <property type="entry name" value="DNA2/NAM7 HELICASE FAMILY"/>
    <property type="match status" value="1"/>
</dbReference>
<keyword evidence="11 22" id="KW-0378">Hydrolase</keyword>
<name>A0A9N9LHQ3_9HELO</name>
<dbReference type="GO" id="GO:0005634">
    <property type="term" value="C:nucleus"/>
    <property type="evidence" value="ECO:0007669"/>
    <property type="project" value="UniProtKB-SubCell"/>
</dbReference>
<dbReference type="Gene3D" id="3.90.320.10">
    <property type="match status" value="1"/>
</dbReference>
<evidence type="ECO:0000256" key="13">
    <source>
        <dbReference type="ARBA" id="ARBA00022840"/>
    </source>
</evidence>
<dbReference type="InterPro" id="IPR047187">
    <property type="entry name" value="SF1_C_Upf1"/>
</dbReference>
<dbReference type="Pfam" id="PF13087">
    <property type="entry name" value="AAA_12"/>
    <property type="match status" value="1"/>
</dbReference>
<dbReference type="GO" id="GO:0005524">
    <property type="term" value="F:ATP binding"/>
    <property type="evidence" value="ECO:0007669"/>
    <property type="project" value="UniProtKB-UniRule"/>
</dbReference>
<feature type="compositionally biased region" description="Low complexity" evidence="23">
    <location>
        <begin position="315"/>
        <end position="325"/>
    </location>
</feature>
<dbReference type="GO" id="GO:0017108">
    <property type="term" value="F:5'-flap endonuclease activity"/>
    <property type="evidence" value="ECO:0007669"/>
    <property type="project" value="UniProtKB-UniRule"/>
</dbReference>
<feature type="region of interest" description="Disordered" evidence="23">
    <location>
        <begin position="1601"/>
        <end position="1623"/>
    </location>
</feature>
<dbReference type="GO" id="GO:0017116">
    <property type="term" value="F:single-stranded DNA helicase activity"/>
    <property type="evidence" value="ECO:0007669"/>
    <property type="project" value="UniProtKB-UniRule"/>
</dbReference>
<evidence type="ECO:0000256" key="1">
    <source>
        <dbReference type="ARBA" id="ARBA00001966"/>
    </source>
</evidence>
<keyword evidence="7 22" id="KW-0479">Metal-binding</keyword>
<feature type="domain" description="DUF83" evidence="24">
    <location>
        <begin position="775"/>
        <end position="877"/>
    </location>
</feature>
<evidence type="ECO:0000259" key="28">
    <source>
        <dbReference type="Pfam" id="PF21123"/>
    </source>
</evidence>
<dbReference type="FunFam" id="3.90.320.10:FF:000001">
    <property type="entry name" value="DNA replication helicase Dna2"/>
    <property type="match status" value="1"/>
</dbReference>
<feature type="compositionally biased region" description="Basic and acidic residues" evidence="23">
    <location>
        <begin position="333"/>
        <end position="370"/>
    </location>
</feature>